<dbReference type="InterPro" id="IPR014962">
    <property type="entry name" value="YolD"/>
</dbReference>
<sequence length="89" mass="10755">MLRDLWEEQKYIEKPILDEQAFEEIGIVLRDSHNYTLEIKLTLWKNWCFEEVTGIVGQVDYQLKRIRIDMENDDMEYILLDSITAAERM</sequence>
<dbReference type="OrthoDB" id="2376882at2"/>
<dbReference type="EMBL" id="RYZZ01000004">
    <property type="protein sequence ID" value="RUQ31984.1"/>
    <property type="molecule type" value="Genomic_DNA"/>
</dbReference>
<protein>
    <submittedName>
        <fullName evidence="1">YolD-like family protein</fullName>
    </submittedName>
</protein>
<accession>A0A3S0U6N8</accession>
<reference evidence="1 2" key="1">
    <citation type="submission" date="2018-12" db="EMBL/GenBank/DDBJ databases">
        <title>Bacillus chawlae sp. nov., Bacillus glennii sp. nov., and Bacillus saganii sp. nov. Isolated from the Vehicle Assembly Building at Kennedy Space Center where the Viking Spacecraft were Assembled.</title>
        <authorList>
            <person name="Seuylemezian A."/>
            <person name="Vaishampayan P."/>
        </authorList>
    </citation>
    <scope>NUCLEOTIDE SEQUENCE [LARGE SCALE GENOMIC DNA]</scope>
    <source>
        <strain evidence="1 2">L5</strain>
    </source>
</reference>
<keyword evidence="2" id="KW-1185">Reference proteome</keyword>
<proteinExistence type="predicted"/>
<dbReference type="Pfam" id="PF08863">
    <property type="entry name" value="YolD"/>
    <property type="match status" value="1"/>
</dbReference>
<name>A0A3S0U6N8_9BACI</name>
<gene>
    <name evidence="1" type="ORF">ELQ35_03155</name>
</gene>
<comment type="caution">
    <text evidence="1">The sequence shown here is derived from an EMBL/GenBank/DDBJ whole genome shotgun (WGS) entry which is preliminary data.</text>
</comment>
<dbReference type="Proteomes" id="UP000267430">
    <property type="component" value="Unassembled WGS sequence"/>
</dbReference>
<organism evidence="1 2">
    <name type="scientific">Peribacillus cavernae</name>
    <dbReference type="NCBI Taxonomy" id="1674310"/>
    <lineage>
        <taxon>Bacteria</taxon>
        <taxon>Bacillati</taxon>
        <taxon>Bacillota</taxon>
        <taxon>Bacilli</taxon>
        <taxon>Bacillales</taxon>
        <taxon>Bacillaceae</taxon>
        <taxon>Peribacillus</taxon>
    </lineage>
</organism>
<dbReference type="AlphaFoldDB" id="A0A3S0U6N8"/>
<evidence type="ECO:0000313" key="2">
    <source>
        <dbReference type="Proteomes" id="UP000267430"/>
    </source>
</evidence>
<dbReference type="RefSeq" id="WP_126863384.1">
    <property type="nucleotide sequence ID" value="NZ_JAUSTX010000016.1"/>
</dbReference>
<evidence type="ECO:0000313" key="1">
    <source>
        <dbReference type="EMBL" id="RUQ31984.1"/>
    </source>
</evidence>